<evidence type="ECO:0000256" key="1">
    <source>
        <dbReference type="SAM" id="MobiDB-lite"/>
    </source>
</evidence>
<dbReference type="Proteomes" id="UP001601197">
    <property type="component" value="Unassembled WGS sequence"/>
</dbReference>
<gene>
    <name evidence="2" type="ORF">ACFYNZ_28900</name>
</gene>
<accession>A0ABW6KZZ0</accession>
<reference evidence="2 3" key="1">
    <citation type="submission" date="2024-10" db="EMBL/GenBank/DDBJ databases">
        <title>The Natural Products Discovery Center: Release of the First 8490 Sequenced Strains for Exploring Actinobacteria Biosynthetic Diversity.</title>
        <authorList>
            <person name="Kalkreuter E."/>
            <person name="Kautsar S.A."/>
            <person name="Yang D."/>
            <person name="Bader C.D."/>
            <person name="Teijaro C.N."/>
            <person name="Fluegel L."/>
            <person name="Davis C.M."/>
            <person name="Simpson J.R."/>
            <person name="Lauterbach L."/>
            <person name="Steele A.D."/>
            <person name="Gui C."/>
            <person name="Meng S."/>
            <person name="Li G."/>
            <person name="Viehrig K."/>
            <person name="Ye F."/>
            <person name="Su P."/>
            <person name="Kiefer A.F."/>
            <person name="Nichols A."/>
            <person name="Cepeda A.J."/>
            <person name="Yan W."/>
            <person name="Fan B."/>
            <person name="Jiang Y."/>
            <person name="Adhikari A."/>
            <person name="Zheng C.-J."/>
            <person name="Schuster L."/>
            <person name="Cowan T.M."/>
            <person name="Smanski M.J."/>
            <person name="Chevrette M.G."/>
            <person name="De Carvalho L.P.S."/>
            <person name="Shen B."/>
        </authorList>
    </citation>
    <scope>NUCLEOTIDE SEQUENCE [LARGE SCALE GENOMIC DNA]</scope>
    <source>
        <strain evidence="2 3">NPDC007147</strain>
    </source>
</reference>
<feature type="region of interest" description="Disordered" evidence="1">
    <location>
        <begin position="29"/>
        <end position="50"/>
    </location>
</feature>
<comment type="caution">
    <text evidence="2">The sequence shown here is derived from an EMBL/GenBank/DDBJ whole genome shotgun (WGS) entry which is preliminary data.</text>
</comment>
<organism evidence="2 3">
    <name type="scientific">Streptomyces kebangsaanensis</name>
    <dbReference type="NCBI Taxonomy" id="864058"/>
    <lineage>
        <taxon>Bacteria</taxon>
        <taxon>Bacillati</taxon>
        <taxon>Actinomycetota</taxon>
        <taxon>Actinomycetes</taxon>
        <taxon>Kitasatosporales</taxon>
        <taxon>Streptomycetaceae</taxon>
        <taxon>Streptomyces</taxon>
    </lineage>
</organism>
<sequence>MTLEHYPAGVKLGFDASQWLARSRALSGRKRGGGFGKPKPPLFPGDGGRHRQRAFRDALADLLPSVHGWLPTIRISDIEVTTITSAPDVVSSLRALLQGRGAPASYLVAE</sequence>
<keyword evidence="3" id="KW-1185">Reference proteome</keyword>
<evidence type="ECO:0000313" key="2">
    <source>
        <dbReference type="EMBL" id="MFE9173438.1"/>
    </source>
</evidence>
<name>A0ABW6KZZ0_9ACTN</name>
<dbReference type="EMBL" id="JBIAFJ010000034">
    <property type="protein sequence ID" value="MFE9173438.1"/>
    <property type="molecule type" value="Genomic_DNA"/>
</dbReference>
<dbReference type="RefSeq" id="WP_388352090.1">
    <property type="nucleotide sequence ID" value="NZ_JBIAFJ010000034.1"/>
</dbReference>
<evidence type="ECO:0000313" key="3">
    <source>
        <dbReference type="Proteomes" id="UP001601197"/>
    </source>
</evidence>
<protein>
    <submittedName>
        <fullName evidence="2">Uncharacterized protein</fullName>
    </submittedName>
</protein>
<proteinExistence type="predicted"/>